<evidence type="ECO:0000256" key="10">
    <source>
        <dbReference type="ARBA" id="ARBA00023134"/>
    </source>
</evidence>
<evidence type="ECO:0000256" key="11">
    <source>
        <dbReference type="ARBA" id="ARBA00023242"/>
    </source>
</evidence>
<evidence type="ECO:0000256" key="2">
    <source>
        <dbReference type="ARBA" id="ARBA00010237"/>
    </source>
</evidence>
<dbReference type="GO" id="GO:0045944">
    <property type="term" value="P:positive regulation of transcription by RNA polymerase II"/>
    <property type="evidence" value="ECO:0007669"/>
    <property type="project" value="EnsemblFungi"/>
</dbReference>
<organism evidence="20 21">
    <name type="scientific">Hanseniaspora guilliermondii</name>
    <dbReference type="NCBI Taxonomy" id="56406"/>
    <lineage>
        <taxon>Eukaryota</taxon>
        <taxon>Fungi</taxon>
        <taxon>Dikarya</taxon>
        <taxon>Ascomycota</taxon>
        <taxon>Saccharomycotina</taxon>
        <taxon>Saccharomycetes</taxon>
        <taxon>Saccharomycodales</taxon>
        <taxon>Saccharomycodaceae</taxon>
        <taxon>Hanseniaspora</taxon>
    </lineage>
</organism>
<dbReference type="GO" id="GO:0031533">
    <property type="term" value="C:mRNA capping enzyme complex"/>
    <property type="evidence" value="ECO:0007669"/>
    <property type="project" value="EnsemblFungi"/>
</dbReference>
<dbReference type="SUPFAM" id="SSF56091">
    <property type="entry name" value="DNA ligase/mRNA capping enzyme, catalytic domain"/>
    <property type="match status" value="1"/>
</dbReference>
<keyword evidence="10 16" id="KW-0342">GTP-binding</keyword>
<evidence type="ECO:0000259" key="19">
    <source>
        <dbReference type="Pfam" id="PF03919"/>
    </source>
</evidence>
<feature type="domain" description="mRNA capping enzyme adenylation" evidence="18">
    <location>
        <begin position="68"/>
        <end position="264"/>
    </location>
</feature>
<accession>A0A1L0CP09</accession>
<dbReference type="Gene3D" id="2.40.50.140">
    <property type="entry name" value="Nucleic acid-binding proteins"/>
    <property type="match status" value="1"/>
</dbReference>
<dbReference type="Gene3D" id="3.30.470.30">
    <property type="entry name" value="DNA ligase/mRNA capping enzyme"/>
    <property type="match status" value="1"/>
</dbReference>
<dbReference type="OrthoDB" id="200924at2759"/>
<comment type="subcellular location">
    <subcellularLocation>
        <location evidence="1 16">Nucleus</location>
    </subcellularLocation>
</comment>
<dbReference type="GO" id="GO:0005524">
    <property type="term" value="F:ATP binding"/>
    <property type="evidence" value="ECO:0007669"/>
    <property type="project" value="InterPro"/>
</dbReference>
<evidence type="ECO:0000256" key="17">
    <source>
        <dbReference type="PIRSR" id="PIRSR036959-1"/>
    </source>
</evidence>
<evidence type="ECO:0000256" key="3">
    <source>
        <dbReference type="ARBA" id="ARBA00012475"/>
    </source>
</evidence>
<keyword evidence="11 16" id="KW-0539">Nucleus</keyword>
<evidence type="ECO:0000256" key="13">
    <source>
        <dbReference type="ARBA" id="ARBA00030702"/>
    </source>
</evidence>
<keyword evidence="9 16" id="KW-0506">mRNA capping</keyword>
<dbReference type="InterPro" id="IPR001339">
    <property type="entry name" value="mRNA_cap_enzyme_adenylation"/>
</dbReference>
<evidence type="ECO:0000256" key="8">
    <source>
        <dbReference type="ARBA" id="ARBA00022741"/>
    </source>
</evidence>
<dbReference type="Pfam" id="PF03919">
    <property type="entry name" value="mRNA_cap_C"/>
    <property type="match status" value="1"/>
</dbReference>
<protein>
    <recommendedName>
        <fullName evidence="4 16">mRNA-capping enzyme subunit alpha</fullName>
        <ecNumber evidence="3 16">2.7.7.50</ecNumber>
    </recommendedName>
    <alternativeName>
        <fullName evidence="12 16">GTP--RNA guanylyltransferase</fullName>
    </alternativeName>
    <alternativeName>
        <fullName evidence="13 16">mRNA guanylyltransferase</fullName>
    </alternativeName>
</protein>
<dbReference type="GO" id="GO:0099122">
    <property type="term" value="F:RNA polymerase II C-terminal domain binding"/>
    <property type="evidence" value="ECO:0007669"/>
    <property type="project" value="EnsemblFungi"/>
</dbReference>
<evidence type="ECO:0000256" key="14">
    <source>
        <dbReference type="ARBA" id="ARBA00044624"/>
    </source>
</evidence>
<dbReference type="InterPro" id="IPR012340">
    <property type="entry name" value="NA-bd_OB-fold"/>
</dbReference>
<dbReference type="GO" id="GO:0005525">
    <property type="term" value="F:GTP binding"/>
    <property type="evidence" value="ECO:0007669"/>
    <property type="project" value="UniProtKB-KW"/>
</dbReference>
<dbReference type="Proteomes" id="UP000183365">
    <property type="component" value="Unassembled WGS sequence"/>
</dbReference>
<evidence type="ECO:0000256" key="4">
    <source>
        <dbReference type="ARBA" id="ARBA00019171"/>
    </source>
</evidence>
<comment type="catalytic activity">
    <reaction evidence="14">
        <text>a 5'-end diphospho-ribonucleoside in mRNA + GTP + H(+) = a 5'-end (5'-triphosphoguanosine)-ribonucleoside in mRNA + diphosphate</text>
        <dbReference type="Rhea" id="RHEA:67012"/>
        <dbReference type="Rhea" id="RHEA-COMP:17165"/>
        <dbReference type="Rhea" id="RHEA-COMP:17166"/>
        <dbReference type="ChEBI" id="CHEBI:15378"/>
        <dbReference type="ChEBI" id="CHEBI:33019"/>
        <dbReference type="ChEBI" id="CHEBI:37565"/>
        <dbReference type="ChEBI" id="CHEBI:167616"/>
        <dbReference type="ChEBI" id="CHEBI:167617"/>
        <dbReference type="EC" id="2.7.7.50"/>
    </reaction>
    <physiologicalReaction direction="left-to-right" evidence="14">
        <dbReference type="Rhea" id="RHEA:67013"/>
    </physiologicalReaction>
</comment>
<dbReference type="GO" id="GO:0004484">
    <property type="term" value="F:mRNA guanylyltransferase activity"/>
    <property type="evidence" value="ECO:0007669"/>
    <property type="project" value="UniProtKB-EC"/>
</dbReference>
<keyword evidence="8 16" id="KW-0547">Nucleotide-binding</keyword>
<keyword evidence="6 16" id="KW-0808">Transferase</keyword>
<dbReference type="EC" id="2.7.7.50" evidence="3 16"/>
<dbReference type="InterPro" id="IPR051029">
    <property type="entry name" value="mRNA_Capping_Enz/RNA_Phosphat"/>
</dbReference>
<dbReference type="PANTHER" id="PTHR10367">
    <property type="entry name" value="MRNA-CAPPING ENZYME"/>
    <property type="match status" value="1"/>
</dbReference>
<keyword evidence="7 16" id="KW-0548">Nucleotidyltransferase</keyword>
<comment type="subunit">
    <text evidence="15">Heterodimer. The mRNA-capping enzyme is composed of two separate chains alpha and beta, respectively a mRNA guanylyltransferase and an mRNA 5'-triphosphate monophosphatase.</text>
</comment>
<proteinExistence type="inferred from homology"/>
<evidence type="ECO:0000256" key="15">
    <source>
        <dbReference type="ARBA" id="ARBA00047082"/>
    </source>
</evidence>
<evidence type="ECO:0000256" key="6">
    <source>
        <dbReference type="ARBA" id="ARBA00022679"/>
    </source>
</evidence>
<dbReference type="InterPro" id="IPR017075">
    <property type="entry name" value="mRNA_cap_enzyme_alpha"/>
</dbReference>
<feature type="active site" description="N6-GMP-lysine intermediate" evidence="17">
    <location>
        <position position="91"/>
    </location>
</feature>
<comment type="similarity">
    <text evidence="2 16">Belongs to the eukaryotic GTase family.</text>
</comment>
<feature type="domain" description="mRNA capping enzyme C-terminal" evidence="19">
    <location>
        <begin position="268"/>
        <end position="398"/>
    </location>
</feature>
<evidence type="ECO:0000259" key="18">
    <source>
        <dbReference type="Pfam" id="PF01331"/>
    </source>
</evidence>
<name>A0A1L0CP09_9ASCO</name>
<sequence>MVKKSIFSHDTASILNEDRQQPTIPGIEQPFNVKKDILNIIANIITSNDSSNISIIQNKLYKQFLGSQPVSFTKNDISEKLLTQDYYVCEKTDGLRVLMFLIINPVTNKQNIFFIDRENNFYLNEELNIVLPINNDALHNGTLIDGELVVQKINKKFELRFLMFDLLTVNGKSIINKPTSSRLAHIGHDILKPLNELKMKKPELYSKFEFKFGMKKMEFSYNLVKIFKQIESKQIPHFSDGLIFTPINKKYQLFTKDDLLLKWKPSSENSIDFKMILRFENPTEPDFSKMPIIDLYVWKGGEDKSFASNPNTFYNSRDLKVLSKTYSRLDSLCISEEQWKKLISLNEPLNGRIIECYRNEKNQWCFLRFRDDKLQGNHINVVSNIIYSINDNVQEEELEEVAGDIKKNWDERHPKKK</sequence>
<evidence type="ECO:0000313" key="20">
    <source>
        <dbReference type="EMBL" id="SGZ40653.1"/>
    </source>
</evidence>
<reference evidence="21" key="1">
    <citation type="submission" date="2016-11" db="EMBL/GenBank/DDBJ databases">
        <authorList>
            <person name="Guldener U."/>
        </authorList>
    </citation>
    <scope>NUCLEOTIDE SEQUENCE [LARGE SCALE GENOMIC DNA]</scope>
</reference>
<dbReference type="PANTHER" id="PTHR10367:SF17">
    <property type="entry name" value="MRNA-CAPPING ENZYME"/>
    <property type="match status" value="1"/>
</dbReference>
<dbReference type="AlphaFoldDB" id="A0A1L0CP09"/>
<gene>
    <name evidence="20" type="ORF">HGUI_02853</name>
</gene>
<dbReference type="InterPro" id="IPR013846">
    <property type="entry name" value="mRNA_cap_enzyme_C"/>
</dbReference>
<dbReference type="GO" id="GO:0008033">
    <property type="term" value="P:tRNA processing"/>
    <property type="evidence" value="ECO:0007669"/>
    <property type="project" value="EnsemblFungi"/>
</dbReference>
<dbReference type="SUPFAM" id="SSF50249">
    <property type="entry name" value="Nucleic acid-binding proteins"/>
    <property type="match status" value="1"/>
</dbReference>
<dbReference type="VEuPathDB" id="FungiDB:HGUI_02853"/>
<dbReference type="GO" id="GO:0006370">
    <property type="term" value="P:7-methylguanosine mRNA capping"/>
    <property type="evidence" value="ECO:0007669"/>
    <property type="project" value="UniProtKB-KW"/>
</dbReference>
<dbReference type="EMBL" id="FQNF01000058">
    <property type="protein sequence ID" value="SGZ40653.1"/>
    <property type="molecule type" value="Genomic_DNA"/>
</dbReference>
<keyword evidence="5 16" id="KW-0507">mRNA processing</keyword>
<dbReference type="Pfam" id="PF01331">
    <property type="entry name" value="mRNA_cap_enzyme"/>
    <property type="match status" value="1"/>
</dbReference>
<evidence type="ECO:0000256" key="9">
    <source>
        <dbReference type="ARBA" id="ARBA00023042"/>
    </source>
</evidence>
<evidence type="ECO:0000256" key="5">
    <source>
        <dbReference type="ARBA" id="ARBA00022664"/>
    </source>
</evidence>
<keyword evidence="21" id="KW-1185">Reference proteome</keyword>
<evidence type="ECO:0000256" key="7">
    <source>
        <dbReference type="ARBA" id="ARBA00022695"/>
    </source>
</evidence>
<dbReference type="PIRSF" id="PIRSF036959">
    <property type="entry name" value="mRNA_cap_alpha"/>
    <property type="match status" value="1"/>
</dbReference>
<evidence type="ECO:0000256" key="12">
    <source>
        <dbReference type="ARBA" id="ARBA00029909"/>
    </source>
</evidence>
<evidence type="ECO:0000256" key="1">
    <source>
        <dbReference type="ARBA" id="ARBA00004123"/>
    </source>
</evidence>
<dbReference type="CDD" id="cd07895">
    <property type="entry name" value="Adenylation_mRNA_capping"/>
    <property type="match status" value="1"/>
</dbReference>
<comment type="function">
    <text evidence="16">Second step of mRNA capping. Transfer of the GMP moiety of GTP to the 5'-end of RNA via an enzyme-GMP covalent reaction intermediate.</text>
</comment>
<evidence type="ECO:0000313" key="21">
    <source>
        <dbReference type="Proteomes" id="UP000183365"/>
    </source>
</evidence>
<evidence type="ECO:0000256" key="16">
    <source>
        <dbReference type="PIRNR" id="PIRNR036959"/>
    </source>
</evidence>